<protein>
    <submittedName>
        <fullName evidence="1">Uncharacterized protein</fullName>
    </submittedName>
</protein>
<accession>A0A8J3YI07</accession>
<comment type="caution">
    <text evidence="1">The sequence shown here is derived from an EMBL/GenBank/DDBJ whole genome shotgun (WGS) entry which is preliminary data.</text>
</comment>
<name>A0A8J3YI07_9ACTN</name>
<dbReference type="EMBL" id="BOPF01000008">
    <property type="protein sequence ID" value="GIJ45659.1"/>
    <property type="molecule type" value="Genomic_DNA"/>
</dbReference>
<dbReference type="Proteomes" id="UP000619260">
    <property type="component" value="Unassembled WGS sequence"/>
</dbReference>
<sequence length="90" mass="10237">MGMTVRIAVSLPDDVAERLAREPNVSRFVAEAVRQQIRRERSMDLLAQAGYVFDETDIEAGQQLITEHLGSVSPELAARADERLSRWKRR</sequence>
<reference evidence="1" key="1">
    <citation type="submission" date="2021-01" db="EMBL/GenBank/DDBJ databases">
        <title>Whole genome shotgun sequence of Virgisporangium aliadipatigenens NBRC 105644.</title>
        <authorList>
            <person name="Komaki H."/>
            <person name="Tamura T."/>
        </authorList>
    </citation>
    <scope>NUCLEOTIDE SEQUENCE</scope>
    <source>
        <strain evidence="1">NBRC 105644</strain>
    </source>
</reference>
<dbReference type="AlphaFoldDB" id="A0A8J3YI07"/>
<keyword evidence="2" id="KW-1185">Reference proteome</keyword>
<gene>
    <name evidence="1" type="ORF">Val02_25450</name>
</gene>
<evidence type="ECO:0000313" key="2">
    <source>
        <dbReference type="Proteomes" id="UP000619260"/>
    </source>
</evidence>
<evidence type="ECO:0000313" key="1">
    <source>
        <dbReference type="EMBL" id="GIJ45659.1"/>
    </source>
</evidence>
<organism evidence="1 2">
    <name type="scientific">Virgisporangium aliadipatigenens</name>
    <dbReference type="NCBI Taxonomy" id="741659"/>
    <lineage>
        <taxon>Bacteria</taxon>
        <taxon>Bacillati</taxon>
        <taxon>Actinomycetota</taxon>
        <taxon>Actinomycetes</taxon>
        <taxon>Micromonosporales</taxon>
        <taxon>Micromonosporaceae</taxon>
        <taxon>Virgisporangium</taxon>
    </lineage>
</organism>
<proteinExistence type="predicted"/>